<dbReference type="PANTHER" id="PTHR47947:SF39">
    <property type="entry name" value="CYTOCHROME P450"/>
    <property type="match status" value="1"/>
</dbReference>
<gene>
    <name evidence="17" type="ORF">C2S53_016109</name>
</gene>
<keyword evidence="4 14" id="KW-0479">Metal-binding</keyword>
<dbReference type="FunFam" id="1.10.630.10:FF:000026">
    <property type="entry name" value="Cytochrome P450 82C4"/>
    <property type="match status" value="1"/>
</dbReference>
<dbReference type="Proteomes" id="UP001190926">
    <property type="component" value="Unassembled WGS sequence"/>
</dbReference>
<comment type="caution">
    <text evidence="17">The sequence shown here is derived from an EMBL/GenBank/DDBJ whole genome shotgun (WGS) entry which is preliminary data.</text>
</comment>
<evidence type="ECO:0000313" key="18">
    <source>
        <dbReference type="Proteomes" id="UP001190926"/>
    </source>
</evidence>
<dbReference type="PRINTS" id="PR00385">
    <property type="entry name" value="P450"/>
</dbReference>
<dbReference type="InterPro" id="IPR050651">
    <property type="entry name" value="Plant_Cytochrome_P450_Monoox"/>
</dbReference>
<comment type="cofactor">
    <cofactor evidence="1 14">
        <name>heme</name>
        <dbReference type="ChEBI" id="CHEBI:30413"/>
    </cofactor>
</comment>
<evidence type="ECO:0000313" key="17">
    <source>
        <dbReference type="EMBL" id="KAH6833922.1"/>
    </source>
</evidence>
<keyword evidence="16" id="KW-0472">Membrane</keyword>
<reference evidence="17 18" key="1">
    <citation type="journal article" date="2021" name="Nat. Commun.">
        <title>Incipient diploidization of the medicinal plant Perilla within 10,000 years.</title>
        <authorList>
            <person name="Zhang Y."/>
            <person name="Shen Q."/>
            <person name="Leng L."/>
            <person name="Zhang D."/>
            <person name="Chen S."/>
            <person name="Shi Y."/>
            <person name="Ning Z."/>
            <person name="Chen S."/>
        </authorList>
    </citation>
    <scope>NUCLEOTIDE SEQUENCE [LARGE SCALE GENOMIC DNA]</scope>
    <source>
        <strain evidence="18">cv. PC099</strain>
    </source>
</reference>
<dbReference type="Gene3D" id="1.10.630.10">
    <property type="entry name" value="Cytochrome P450"/>
    <property type="match status" value="1"/>
</dbReference>
<evidence type="ECO:0000256" key="4">
    <source>
        <dbReference type="ARBA" id="ARBA00022723"/>
    </source>
</evidence>
<dbReference type="InterPro" id="IPR017972">
    <property type="entry name" value="Cyt_P450_CS"/>
</dbReference>
<evidence type="ECO:0000256" key="8">
    <source>
        <dbReference type="ARBA" id="ARBA00034479"/>
    </source>
</evidence>
<comment type="subcellular location">
    <subcellularLocation>
        <location evidence="2">Membrane</location>
        <topology evidence="2">Single-pass membrane protein</topology>
    </subcellularLocation>
</comment>
<dbReference type="PROSITE" id="PS00086">
    <property type="entry name" value="CYTOCHROME_P450"/>
    <property type="match status" value="1"/>
</dbReference>
<comment type="catalytic activity">
    <reaction evidence="11">
        <text>(2S)-naringenin 4',7-dimethyl ether + reduced [NADPH--hemoprotein reductase] + O2 = (2S)-carthamidin-4',7-dimethyl ether + oxidized [NADPH--hemoprotein reductase] + H2O + H(+)</text>
        <dbReference type="Rhea" id="RHEA:73439"/>
        <dbReference type="Rhea" id="RHEA-COMP:11964"/>
        <dbReference type="Rhea" id="RHEA-COMP:11965"/>
        <dbReference type="ChEBI" id="CHEBI:15377"/>
        <dbReference type="ChEBI" id="CHEBI:15378"/>
        <dbReference type="ChEBI" id="CHEBI:15379"/>
        <dbReference type="ChEBI" id="CHEBI:57618"/>
        <dbReference type="ChEBI" id="CHEBI:58210"/>
        <dbReference type="ChEBI" id="CHEBI:192816"/>
        <dbReference type="ChEBI" id="CHEBI:192817"/>
    </reaction>
    <physiologicalReaction direction="left-to-right" evidence="11">
        <dbReference type="Rhea" id="RHEA:73440"/>
    </physiologicalReaction>
</comment>
<keyword evidence="16" id="KW-0812">Transmembrane</keyword>
<organism evidence="17 18">
    <name type="scientific">Perilla frutescens var. hirtella</name>
    <name type="common">Perilla citriodora</name>
    <name type="synonym">Perilla setoyensis</name>
    <dbReference type="NCBI Taxonomy" id="608512"/>
    <lineage>
        <taxon>Eukaryota</taxon>
        <taxon>Viridiplantae</taxon>
        <taxon>Streptophyta</taxon>
        <taxon>Embryophyta</taxon>
        <taxon>Tracheophyta</taxon>
        <taxon>Spermatophyta</taxon>
        <taxon>Magnoliopsida</taxon>
        <taxon>eudicotyledons</taxon>
        <taxon>Gunneridae</taxon>
        <taxon>Pentapetalae</taxon>
        <taxon>asterids</taxon>
        <taxon>lamiids</taxon>
        <taxon>Lamiales</taxon>
        <taxon>Lamiaceae</taxon>
        <taxon>Nepetoideae</taxon>
        <taxon>Elsholtzieae</taxon>
        <taxon>Perilla</taxon>
    </lineage>
</organism>
<dbReference type="GO" id="GO:0005506">
    <property type="term" value="F:iron ion binding"/>
    <property type="evidence" value="ECO:0007669"/>
    <property type="project" value="InterPro"/>
</dbReference>
<evidence type="ECO:0000256" key="11">
    <source>
        <dbReference type="ARBA" id="ARBA00052049"/>
    </source>
</evidence>
<comment type="catalytic activity">
    <reaction evidence="10">
        <text>genkwanin + reduced [NADPH--hemoprotein reductase] + O2 = scutellarein 7-methyl ether + oxidized [NADPH--hemoprotein reductase] + H2O</text>
        <dbReference type="Rhea" id="RHEA:73427"/>
        <dbReference type="Rhea" id="RHEA-COMP:11964"/>
        <dbReference type="Rhea" id="RHEA-COMP:11965"/>
        <dbReference type="ChEBI" id="CHEBI:15377"/>
        <dbReference type="ChEBI" id="CHEBI:15379"/>
        <dbReference type="ChEBI" id="CHEBI:57618"/>
        <dbReference type="ChEBI" id="CHEBI:58210"/>
        <dbReference type="ChEBI" id="CHEBI:192700"/>
        <dbReference type="ChEBI" id="CHEBI:192701"/>
    </reaction>
    <physiologicalReaction direction="left-to-right" evidence="10">
        <dbReference type="Rhea" id="RHEA:73428"/>
    </physiologicalReaction>
</comment>
<evidence type="ECO:0000256" key="16">
    <source>
        <dbReference type="SAM" id="Phobius"/>
    </source>
</evidence>
<protein>
    <recommendedName>
        <fullName evidence="13">Flavonoid-6-hydroxylase</fullName>
    </recommendedName>
</protein>
<keyword evidence="16" id="KW-1133">Transmembrane helix</keyword>
<keyword evidence="7 15" id="KW-0503">Monooxygenase</keyword>
<evidence type="ECO:0000256" key="10">
    <source>
        <dbReference type="ARBA" id="ARBA00051691"/>
    </source>
</evidence>
<evidence type="ECO:0000256" key="2">
    <source>
        <dbReference type="ARBA" id="ARBA00004167"/>
    </source>
</evidence>
<comment type="catalytic activity">
    <reaction evidence="12">
        <text>apigenin 4',7-dimethyl ether + reduced [NADPH--hemoprotein reductase] + O2 = ladanein + oxidized [NADPH--hemoprotein reductase] + H2O + H(+)</text>
        <dbReference type="Rhea" id="RHEA:73435"/>
        <dbReference type="Rhea" id="RHEA-COMP:11964"/>
        <dbReference type="Rhea" id="RHEA-COMP:11965"/>
        <dbReference type="ChEBI" id="CHEBI:2769"/>
        <dbReference type="ChEBI" id="CHEBI:15377"/>
        <dbReference type="ChEBI" id="CHEBI:15378"/>
        <dbReference type="ChEBI" id="CHEBI:15379"/>
        <dbReference type="ChEBI" id="CHEBI:57618"/>
        <dbReference type="ChEBI" id="CHEBI:58210"/>
        <dbReference type="ChEBI" id="CHEBI:192702"/>
    </reaction>
    <physiologicalReaction direction="left-to-right" evidence="12">
        <dbReference type="Rhea" id="RHEA:73436"/>
    </physiologicalReaction>
</comment>
<keyword evidence="18" id="KW-1185">Reference proteome</keyword>
<dbReference type="GO" id="GO:0020037">
    <property type="term" value="F:heme binding"/>
    <property type="evidence" value="ECO:0007669"/>
    <property type="project" value="InterPro"/>
</dbReference>
<dbReference type="SUPFAM" id="SSF48264">
    <property type="entry name" value="Cytochrome P450"/>
    <property type="match status" value="1"/>
</dbReference>
<dbReference type="CDD" id="cd20654">
    <property type="entry name" value="CYP82"/>
    <property type="match status" value="1"/>
</dbReference>
<evidence type="ECO:0000256" key="6">
    <source>
        <dbReference type="ARBA" id="ARBA00023004"/>
    </source>
</evidence>
<dbReference type="EMBL" id="SDAM02000054">
    <property type="protein sequence ID" value="KAH6833922.1"/>
    <property type="molecule type" value="Genomic_DNA"/>
</dbReference>
<keyword evidence="5 15" id="KW-0560">Oxidoreductase</keyword>
<dbReference type="InterPro" id="IPR036396">
    <property type="entry name" value="Cyt_P450_sf"/>
</dbReference>
<evidence type="ECO:0000256" key="1">
    <source>
        <dbReference type="ARBA" id="ARBA00001971"/>
    </source>
</evidence>
<dbReference type="AlphaFoldDB" id="A0AAD4PCM0"/>
<evidence type="ECO:0000256" key="5">
    <source>
        <dbReference type="ARBA" id="ARBA00023002"/>
    </source>
</evidence>
<name>A0AAD4PCM0_PERFH</name>
<feature type="transmembrane region" description="Helical" evidence="16">
    <location>
        <begin position="6"/>
        <end position="23"/>
    </location>
</feature>
<keyword evidence="6 14" id="KW-0408">Iron</keyword>
<comment type="pathway">
    <text evidence="8">Flavonoid metabolism.</text>
</comment>
<dbReference type="InterPro" id="IPR001128">
    <property type="entry name" value="Cyt_P450"/>
</dbReference>
<comment type="catalytic activity">
    <reaction evidence="9">
        <text>(2S)-sakuranetin + reduced [NADPH--hemoprotein reductase] + O2 = (2S)-7-methylcarthamidin + oxidized [NADPH--hemoprotein reductase] + H2O + H(+)</text>
        <dbReference type="Rhea" id="RHEA:73431"/>
        <dbReference type="Rhea" id="RHEA-COMP:11964"/>
        <dbReference type="Rhea" id="RHEA-COMP:11965"/>
        <dbReference type="ChEBI" id="CHEBI:15377"/>
        <dbReference type="ChEBI" id="CHEBI:15378"/>
        <dbReference type="ChEBI" id="CHEBI:15379"/>
        <dbReference type="ChEBI" id="CHEBI:28927"/>
        <dbReference type="ChEBI" id="CHEBI:57618"/>
        <dbReference type="ChEBI" id="CHEBI:58210"/>
        <dbReference type="ChEBI" id="CHEBI:192815"/>
    </reaction>
    <physiologicalReaction direction="left-to-right" evidence="9">
        <dbReference type="Rhea" id="RHEA:73432"/>
    </physiologicalReaction>
</comment>
<dbReference type="Pfam" id="PF00067">
    <property type="entry name" value="p450"/>
    <property type="match status" value="1"/>
</dbReference>
<evidence type="ECO:0000256" key="9">
    <source>
        <dbReference type="ARBA" id="ARBA00050930"/>
    </source>
</evidence>
<dbReference type="PANTHER" id="PTHR47947">
    <property type="entry name" value="CYTOCHROME P450 82C3-RELATED"/>
    <property type="match status" value="1"/>
</dbReference>
<proteinExistence type="inferred from homology"/>
<accession>A0AAD4PCM0</accession>
<dbReference type="GO" id="GO:0016020">
    <property type="term" value="C:membrane"/>
    <property type="evidence" value="ECO:0007669"/>
    <property type="project" value="UniProtKB-SubCell"/>
</dbReference>
<feature type="transmembrane region" description="Helical" evidence="16">
    <location>
        <begin position="226"/>
        <end position="245"/>
    </location>
</feature>
<dbReference type="PRINTS" id="PR00463">
    <property type="entry name" value="EP450I"/>
</dbReference>
<evidence type="ECO:0000256" key="13">
    <source>
        <dbReference type="ARBA" id="ARBA00067499"/>
    </source>
</evidence>
<comment type="similarity">
    <text evidence="15">Belongs to the cytochrome P450 family.</text>
</comment>
<evidence type="ECO:0000256" key="15">
    <source>
        <dbReference type="RuleBase" id="RU000461"/>
    </source>
</evidence>
<evidence type="ECO:0000256" key="12">
    <source>
        <dbReference type="ARBA" id="ARBA00052216"/>
    </source>
</evidence>
<sequence length="519" mass="58361">MELIGSFIAGLIIVLPLFLYFYFNFTKASTSNAPPEAGGAWPLIGHLPLMGSGSSGKLPHITLGAKADKHGPIFSIRLGVRRAVVVSSGELAKELFTTCDVAVSSRPNIASSRNLGYDMAMFGFSPYGQYWREVRKLISTELLSARRLELQKYVLVSETAQSINELYQLWNKKVDASGRVLLEMKQWLGDLNLNVVLRMVVGKRCFGSGGGDSLEARRCRRVMRDFFYLAGVFVVGDALPYLRWLDMGGYEKKMKETSKELDLLVGQWLEEHRERELLDKQEDFMDVMLSVVRGTKLQNQYDPDIIIKSTCSNLISGGSDTTTVMLVWALSLLVNNNHVLRKAQQELDDHVGRERRVNDSDISKLLYLEAIVKETLRLYPAAPLNGPREFTQDCNLGPYHVSKGTMLFVNLWKLHRDPQLWPDDPLEFKPERFLTAHKNIDVKGSDFELIPFGAGRRICPGLHFGMRMLHLVLANLLQAFEFSTPRGELVDMSEDGGLTNSKATPLDVLVSPRLSPSLY</sequence>
<feature type="binding site" description="axial binding residue" evidence="14">
    <location>
        <position position="459"/>
    </location>
    <ligand>
        <name>heme</name>
        <dbReference type="ChEBI" id="CHEBI:30413"/>
    </ligand>
    <ligandPart>
        <name>Fe</name>
        <dbReference type="ChEBI" id="CHEBI:18248"/>
    </ligandPart>
</feature>
<evidence type="ECO:0000256" key="7">
    <source>
        <dbReference type="ARBA" id="ARBA00023033"/>
    </source>
</evidence>
<keyword evidence="3 14" id="KW-0349">Heme</keyword>
<dbReference type="GO" id="GO:0004497">
    <property type="term" value="F:monooxygenase activity"/>
    <property type="evidence" value="ECO:0007669"/>
    <property type="project" value="UniProtKB-KW"/>
</dbReference>
<dbReference type="GO" id="GO:0016705">
    <property type="term" value="F:oxidoreductase activity, acting on paired donors, with incorporation or reduction of molecular oxygen"/>
    <property type="evidence" value="ECO:0007669"/>
    <property type="project" value="InterPro"/>
</dbReference>
<evidence type="ECO:0000256" key="14">
    <source>
        <dbReference type="PIRSR" id="PIRSR602401-1"/>
    </source>
</evidence>
<evidence type="ECO:0000256" key="3">
    <source>
        <dbReference type="ARBA" id="ARBA00022617"/>
    </source>
</evidence>
<dbReference type="InterPro" id="IPR002401">
    <property type="entry name" value="Cyt_P450_E_grp-I"/>
</dbReference>